<keyword evidence="1" id="KW-1133">Transmembrane helix</keyword>
<dbReference type="InterPro" id="IPR039159">
    <property type="entry name" value="SAYSD1"/>
</dbReference>
<keyword evidence="1" id="KW-0812">Transmembrane</keyword>
<dbReference type="Proteomes" id="UP000294530">
    <property type="component" value="Unassembled WGS sequence"/>
</dbReference>
<proteinExistence type="predicted"/>
<dbReference type="OrthoDB" id="71310at2759"/>
<gene>
    <name evidence="3" type="ORF">CCR75_005339</name>
</gene>
<name>A0A976ICY9_BRELC</name>
<dbReference type="EMBL" id="SHOA02000013">
    <property type="protein sequence ID" value="TDH67124.1"/>
    <property type="molecule type" value="Genomic_DNA"/>
</dbReference>
<comment type="caution">
    <text evidence="3">The sequence shown here is derived from an EMBL/GenBank/DDBJ whole genome shotgun (WGS) entry which is preliminary data.</text>
</comment>
<organism evidence="3 4">
    <name type="scientific">Bremia lactucae</name>
    <name type="common">Lettuce downy mildew</name>
    <dbReference type="NCBI Taxonomy" id="4779"/>
    <lineage>
        <taxon>Eukaryota</taxon>
        <taxon>Sar</taxon>
        <taxon>Stramenopiles</taxon>
        <taxon>Oomycota</taxon>
        <taxon>Peronosporomycetes</taxon>
        <taxon>Peronosporales</taxon>
        <taxon>Peronosporaceae</taxon>
        <taxon>Bremia</taxon>
    </lineage>
</organism>
<evidence type="ECO:0000259" key="2">
    <source>
        <dbReference type="Pfam" id="PF10260"/>
    </source>
</evidence>
<sequence>MCLAEQGPLDWLVPFIPPVLRVNCETRAKIKCKVAHLVSKETVRSIGFEILACWRYLAVFSVIFSVWMAGLFYIYDNEREFAMAYIITSGFALIGCHLLIGDEGRSSGISAYSVFNRGTLRMMGSLSAEQFENEIRHRNPENSNPHLIAEVTQEHHDELNDEGDIELVAAIKLSLQEYKRADRRIRRTSHRRE</sequence>
<dbReference type="RefSeq" id="XP_067816623.1">
    <property type="nucleotide sequence ID" value="XM_067963420.1"/>
</dbReference>
<dbReference type="PANTHER" id="PTHR13527">
    <property type="entry name" value="SAYSVFN DOMAIN-CONTAINING PROTEIN 1"/>
    <property type="match status" value="1"/>
</dbReference>
<dbReference type="GeneID" id="94349091"/>
<protein>
    <recommendedName>
        <fullName evidence="2">SAYSvFN domain-containing protein</fullName>
    </recommendedName>
</protein>
<keyword evidence="1" id="KW-0472">Membrane</keyword>
<feature type="transmembrane region" description="Helical" evidence="1">
    <location>
        <begin position="81"/>
        <end position="100"/>
    </location>
</feature>
<dbReference type="PANTHER" id="PTHR13527:SF0">
    <property type="entry name" value="SAYSVFN DOMAIN-CONTAINING PROTEIN 1"/>
    <property type="match status" value="1"/>
</dbReference>
<dbReference type="AlphaFoldDB" id="A0A976ICY9"/>
<evidence type="ECO:0000256" key="1">
    <source>
        <dbReference type="SAM" id="Phobius"/>
    </source>
</evidence>
<reference evidence="3 4" key="1">
    <citation type="journal article" date="2021" name="Genome Biol.">
        <title>AFLAP: assembly-free linkage analysis pipeline using k-mers from genome sequencing data.</title>
        <authorList>
            <person name="Fletcher K."/>
            <person name="Zhang L."/>
            <person name="Gil J."/>
            <person name="Han R."/>
            <person name="Cavanaugh K."/>
            <person name="Michelmore R."/>
        </authorList>
    </citation>
    <scope>NUCLEOTIDE SEQUENCE [LARGE SCALE GENOMIC DNA]</scope>
    <source>
        <strain evidence="3 4">SF5</strain>
    </source>
</reference>
<keyword evidence="4" id="KW-1185">Reference proteome</keyword>
<accession>A0A976ICY9</accession>
<dbReference type="Pfam" id="PF10260">
    <property type="entry name" value="SAYSvFN"/>
    <property type="match status" value="1"/>
</dbReference>
<evidence type="ECO:0000313" key="4">
    <source>
        <dbReference type="Proteomes" id="UP000294530"/>
    </source>
</evidence>
<dbReference type="KEGG" id="blac:94349091"/>
<feature type="domain" description="SAYSvFN" evidence="2">
    <location>
        <begin position="64"/>
        <end position="135"/>
    </location>
</feature>
<dbReference type="InterPro" id="IPR019387">
    <property type="entry name" value="SAYSvFN_dom"/>
</dbReference>
<evidence type="ECO:0000313" key="3">
    <source>
        <dbReference type="EMBL" id="TDH67124.1"/>
    </source>
</evidence>
<feature type="transmembrane region" description="Helical" evidence="1">
    <location>
        <begin position="54"/>
        <end position="75"/>
    </location>
</feature>